<dbReference type="Proteomes" id="UP001243330">
    <property type="component" value="Unassembled WGS sequence"/>
</dbReference>
<sequence>MKKTLVQQGPVQVKSGRHSAIRARFVQYFALIWPSSPPCWRSCPRTQCRACPARGLTPKERERASERDKGLDTTCLLWSHPPAPTSQSILYQAYLCQGRPKAQAAGVWRASLAVVQGAVGTCCAGW</sequence>
<protein>
    <submittedName>
        <fullName evidence="1">Uncharacterized protein</fullName>
    </submittedName>
</protein>
<dbReference type="EMBL" id="JAQOWY010000090">
    <property type="protein sequence ID" value="KAK1851717.1"/>
    <property type="molecule type" value="Genomic_DNA"/>
</dbReference>
<proteinExistence type="predicted"/>
<comment type="caution">
    <text evidence="1">The sequence shown here is derived from an EMBL/GenBank/DDBJ whole genome shotgun (WGS) entry which is preliminary data.</text>
</comment>
<keyword evidence="2" id="KW-1185">Reference proteome</keyword>
<name>A0AAD9ELC2_9PEZI</name>
<gene>
    <name evidence="1" type="ORF">CCHR01_05604</name>
</gene>
<dbReference type="AlphaFoldDB" id="A0AAD9ELC2"/>
<accession>A0AAD9ELC2</accession>
<reference evidence="1" key="1">
    <citation type="submission" date="2023-01" db="EMBL/GenBank/DDBJ databases">
        <title>Colletotrichum chrysophilum M932 genome sequence.</title>
        <authorList>
            <person name="Baroncelli R."/>
        </authorList>
    </citation>
    <scope>NUCLEOTIDE SEQUENCE</scope>
    <source>
        <strain evidence="1">M932</strain>
    </source>
</reference>
<organism evidence="1 2">
    <name type="scientific">Colletotrichum chrysophilum</name>
    <dbReference type="NCBI Taxonomy" id="1836956"/>
    <lineage>
        <taxon>Eukaryota</taxon>
        <taxon>Fungi</taxon>
        <taxon>Dikarya</taxon>
        <taxon>Ascomycota</taxon>
        <taxon>Pezizomycotina</taxon>
        <taxon>Sordariomycetes</taxon>
        <taxon>Hypocreomycetidae</taxon>
        <taxon>Glomerellales</taxon>
        <taxon>Glomerellaceae</taxon>
        <taxon>Colletotrichum</taxon>
        <taxon>Colletotrichum gloeosporioides species complex</taxon>
    </lineage>
</organism>
<evidence type="ECO:0000313" key="1">
    <source>
        <dbReference type="EMBL" id="KAK1851717.1"/>
    </source>
</evidence>
<evidence type="ECO:0000313" key="2">
    <source>
        <dbReference type="Proteomes" id="UP001243330"/>
    </source>
</evidence>